<name>A0A8J3D7P4_9BACT</name>
<evidence type="ECO:0000313" key="2">
    <source>
        <dbReference type="Proteomes" id="UP000642829"/>
    </source>
</evidence>
<dbReference type="AlphaFoldDB" id="A0A8J3D7P4"/>
<reference evidence="1" key="1">
    <citation type="journal article" date="2014" name="Int. J. Syst. Evol. Microbiol.">
        <title>Complete genome sequence of Corynebacterium casei LMG S-19264T (=DSM 44701T), isolated from a smear-ripened cheese.</title>
        <authorList>
            <consortium name="US DOE Joint Genome Institute (JGI-PGF)"/>
            <person name="Walter F."/>
            <person name="Albersmeier A."/>
            <person name="Kalinowski J."/>
            <person name="Ruckert C."/>
        </authorList>
    </citation>
    <scope>NUCLEOTIDE SEQUENCE</scope>
    <source>
        <strain evidence="1">KCTC 12870</strain>
    </source>
</reference>
<reference evidence="1" key="2">
    <citation type="submission" date="2020-09" db="EMBL/GenBank/DDBJ databases">
        <authorList>
            <person name="Sun Q."/>
            <person name="Kim S."/>
        </authorList>
    </citation>
    <scope>NUCLEOTIDE SEQUENCE</scope>
    <source>
        <strain evidence="1">KCTC 12870</strain>
    </source>
</reference>
<dbReference type="PROSITE" id="PS51257">
    <property type="entry name" value="PROKAR_LIPOPROTEIN"/>
    <property type="match status" value="1"/>
</dbReference>
<keyword evidence="2" id="KW-1185">Reference proteome</keyword>
<dbReference type="EMBL" id="BMXG01000002">
    <property type="protein sequence ID" value="GHB92897.1"/>
    <property type="molecule type" value="Genomic_DNA"/>
</dbReference>
<evidence type="ECO:0008006" key="3">
    <source>
        <dbReference type="Google" id="ProtNLM"/>
    </source>
</evidence>
<evidence type="ECO:0000313" key="1">
    <source>
        <dbReference type="EMBL" id="GHB92897.1"/>
    </source>
</evidence>
<dbReference type="Proteomes" id="UP000642829">
    <property type="component" value="Unassembled WGS sequence"/>
</dbReference>
<gene>
    <name evidence="1" type="ORF">GCM10007047_05290</name>
</gene>
<protein>
    <recommendedName>
        <fullName evidence="3">Lipoprotein</fullName>
    </recommendedName>
</protein>
<dbReference type="RefSeq" id="WP_189511570.1">
    <property type="nucleotide sequence ID" value="NZ_BMXG01000002.1"/>
</dbReference>
<accession>A0A8J3D7P4</accession>
<sequence length="150" mass="16746">MRTLIFCTWIALVLSGCGSTQEHRARQYSEAYGLLSTETQQRLLTGGIQQGDSRQAVYIALGPPQVQSWIADIEIWEYNARPVPAETPFHDGTVEQFVTPSSGAWSPSWSNKSGYLSLEFDDGKLSLWNYEEDGYPLTMKPGQSIVLPNN</sequence>
<proteinExistence type="predicted"/>
<comment type="caution">
    <text evidence="1">The sequence shown here is derived from an EMBL/GenBank/DDBJ whole genome shotgun (WGS) entry which is preliminary data.</text>
</comment>
<organism evidence="1 2">
    <name type="scientific">Cerasicoccus arenae</name>
    <dbReference type="NCBI Taxonomy" id="424488"/>
    <lineage>
        <taxon>Bacteria</taxon>
        <taxon>Pseudomonadati</taxon>
        <taxon>Verrucomicrobiota</taxon>
        <taxon>Opitutia</taxon>
        <taxon>Puniceicoccales</taxon>
        <taxon>Cerasicoccaceae</taxon>
        <taxon>Cerasicoccus</taxon>
    </lineage>
</organism>